<feature type="domain" description="VENN motif-containing" evidence="5">
    <location>
        <begin position="81"/>
        <end position="131"/>
    </location>
</feature>
<evidence type="ECO:0000256" key="2">
    <source>
        <dbReference type="ARBA" id="ARBA00022656"/>
    </source>
</evidence>
<dbReference type="Proteomes" id="UP000295530">
    <property type="component" value="Unassembled WGS sequence"/>
</dbReference>
<evidence type="ECO:0000259" key="5">
    <source>
        <dbReference type="Pfam" id="PF04829"/>
    </source>
</evidence>
<keyword evidence="7" id="KW-1185">Reference proteome</keyword>
<dbReference type="OrthoDB" id="6455599at2"/>
<keyword evidence="3" id="KW-1266">Target cell cytoplasm</keyword>
<proteinExistence type="predicted"/>
<evidence type="ECO:0000256" key="4">
    <source>
        <dbReference type="ARBA" id="ARBA00023026"/>
    </source>
</evidence>
<dbReference type="InterPro" id="IPR006914">
    <property type="entry name" value="VENN_dom"/>
</dbReference>
<evidence type="ECO:0000256" key="1">
    <source>
        <dbReference type="ARBA" id="ARBA00004219"/>
    </source>
</evidence>
<evidence type="ECO:0000313" key="7">
    <source>
        <dbReference type="Proteomes" id="UP000295530"/>
    </source>
</evidence>
<keyword evidence="2" id="KW-0800">Toxin</keyword>
<gene>
    <name evidence="6" type="ORF">EC847_11756</name>
</gene>
<dbReference type="EMBL" id="SNVX01000017">
    <property type="protein sequence ID" value="TDN51585.1"/>
    <property type="molecule type" value="Genomic_DNA"/>
</dbReference>
<accession>A0A4R6E1H3</accession>
<feature type="non-terminal residue" evidence="6">
    <location>
        <position position="1"/>
    </location>
</feature>
<keyword evidence="4" id="KW-0843">Virulence</keyword>
<comment type="subcellular location">
    <subcellularLocation>
        <location evidence="1">Target cell</location>
        <location evidence="1">Target cell cytoplasm</location>
    </subcellularLocation>
</comment>
<comment type="caution">
    <text evidence="6">The sequence shown here is derived from an EMBL/GenBank/DDBJ whole genome shotgun (WGS) entry which is preliminary data.</text>
</comment>
<sequence length="273" mass="27821">GGNIGGALAGASAPELANIIGHHAGIDDNDEAKAVAHAILGGVTAALQGNSAAAGAAGGATGELIAGAIAKVLYPDVKDLSTLSEDQKQTLSTLASISSGMAGGIAGGDVSGAAAGASAGKNAVENNSLSKDKPGIFDINPMLKIGIEEADGDPLKGGGGIAKGGKSKDTQIWTETKKNEPVSNAYSHWDKHKSEFPEYQNSKQYVDAAHNFVTNPPIGTLATTRKNGDTIYYNPSSNTFAVKNADGVPKTMFKPDPADHGYPTNLDYFNAQK</sequence>
<organism evidence="6 7">
    <name type="scientific">Scandinavium goeteborgense</name>
    <dbReference type="NCBI Taxonomy" id="1851514"/>
    <lineage>
        <taxon>Bacteria</taxon>
        <taxon>Pseudomonadati</taxon>
        <taxon>Pseudomonadota</taxon>
        <taxon>Gammaproteobacteria</taxon>
        <taxon>Enterobacterales</taxon>
        <taxon>Enterobacteriaceae</taxon>
        <taxon>Scandinavium</taxon>
    </lineage>
</organism>
<reference evidence="6 7" key="1">
    <citation type="submission" date="2019-03" db="EMBL/GenBank/DDBJ databases">
        <title>Genomic analyses of the natural microbiome of Caenorhabditis elegans.</title>
        <authorList>
            <person name="Samuel B."/>
        </authorList>
    </citation>
    <scope>NUCLEOTIDE SEQUENCE [LARGE SCALE GENOMIC DNA]</scope>
    <source>
        <strain evidence="6 7">BIGb0156</strain>
    </source>
</reference>
<dbReference type="GO" id="GO:0090729">
    <property type="term" value="F:toxin activity"/>
    <property type="evidence" value="ECO:0007669"/>
    <property type="project" value="UniProtKB-KW"/>
</dbReference>
<evidence type="ECO:0000313" key="6">
    <source>
        <dbReference type="EMBL" id="TDN51585.1"/>
    </source>
</evidence>
<protein>
    <submittedName>
        <fullName evidence="6">VENN motif-containing pre-toxin protein</fullName>
    </submittedName>
</protein>
<dbReference type="Pfam" id="PF04829">
    <property type="entry name" value="PT-VENN"/>
    <property type="match status" value="1"/>
</dbReference>
<evidence type="ECO:0000256" key="3">
    <source>
        <dbReference type="ARBA" id="ARBA00022913"/>
    </source>
</evidence>
<dbReference type="AlphaFoldDB" id="A0A4R6E1H3"/>
<name>A0A4R6E1H3_SCAGO</name>